<dbReference type="PANTHER" id="PTHR40758">
    <property type="entry name" value="CONSERVED PROTEIN"/>
    <property type="match status" value="1"/>
</dbReference>
<feature type="domain" description="MDMPI C-terminal" evidence="1">
    <location>
        <begin position="139"/>
        <end position="226"/>
    </location>
</feature>
<name>A0ABU8E262_9ACTN</name>
<evidence type="ECO:0000259" key="1">
    <source>
        <dbReference type="Pfam" id="PF07398"/>
    </source>
</evidence>
<sequence>MTVDHLASLRQGTAALAELLARADLTVPVPSCPGWSLAELGRHTGAVHHWARAALSTDGPPALPPGPADDRDVPGAYADAATALLDALATTPADQPCWTLDRADRTAAFWARRQAHEVALHHWDARAALHRPASIDPATALDGIDEVLGMFLPRQVRLDRLPATADVVHPVPAESGAVLPVGSGDLAGAPVGAVAGPAEALLLLLWRRTDVSDDRLQLRGDRAAVAATLDRPLTP</sequence>
<dbReference type="InterPro" id="IPR010872">
    <property type="entry name" value="MDMPI_C-term_domain"/>
</dbReference>
<dbReference type="Proteomes" id="UP001373496">
    <property type="component" value="Unassembled WGS sequence"/>
</dbReference>
<dbReference type="InterPro" id="IPR034660">
    <property type="entry name" value="DinB/YfiT-like"/>
</dbReference>
<dbReference type="GO" id="GO:0016853">
    <property type="term" value="F:isomerase activity"/>
    <property type="evidence" value="ECO:0007669"/>
    <property type="project" value="UniProtKB-KW"/>
</dbReference>
<reference evidence="3 4" key="1">
    <citation type="submission" date="2024-03" db="EMBL/GenBank/DDBJ databases">
        <title>Draft genome sequence of Klenkia terrae.</title>
        <authorList>
            <person name="Duangmal K."/>
            <person name="Chantavorakit T."/>
        </authorList>
    </citation>
    <scope>NUCLEOTIDE SEQUENCE [LARGE SCALE GENOMIC DNA]</scope>
    <source>
        <strain evidence="3 4">JCM 17786</strain>
    </source>
</reference>
<dbReference type="NCBIfam" id="TIGR03083">
    <property type="entry name" value="maleylpyruvate isomerase family mycothiol-dependent enzyme"/>
    <property type="match status" value="1"/>
</dbReference>
<dbReference type="EMBL" id="JBAPLV010000003">
    <property type="protein sequence ID" value="MEI4277647.1"/>
    <property type="molecule type" value="Genomic_DNA"/>
</dbReference>
<comment type="caution">
    <text evidence="3">The sequence shown here is derived from an EMBL/GenBank/DDBJ whole genome shotgun (WGS) entry which is preliminary data.</text>
</comment>
<gene>
    <name evidence="3" type="ORF">UXQ13_04135</name>
</gene>
<dbReference type="RefSeq" id="WP_225232006.1">
    <property type="nucleotide sequence ID" value="NZ_JBAPLV010000003.1"/>
</dbReference>
<dbReference type="Pfam" id="PF07398">
    <property type="entry name" value="MDMPI_C"/>
    <property type="match status" value="1"/>
</dbReference>
<dbReference type="SUPFAM" id="SSF109854">
    <property type="entry name" value="DinB/YfiT-like putative metalloenzymes"/>
    <property type="match status" value="1"/>
</dbReference>
<feature type="domain" description="Mycothiol-dependent maleylpyruvate isomerase metal-binding" evidence="2">
    <location>
        <begin position="9"/>
        <end position="126"/>
    </location>
</feature>
<accession>A0ABU8E262</accession>
<evidence type="ECO:0000313" key="3">
    <source>
        <dbReference type="EMBL" id="MEI4277647.1"/>
    </source>
</evidence>
<dbReference type="InterPro" id="IPR024344">
    <property type="entry name" value="MDMPI_metal-binding"/>
</dbReference>
<evidence type="ECO:0000259" key="2">
    <source>
        <dbReference type="Pfam" id="PF11716"/>
    </source>
</evidence>
<dbReference type="InterPro" id="IPR017517">
    <property type="entry name" value="Maleyloyr_isom"/>
</dbReference>
<dbReference type="PANTHER" id="PTHR40758:SF1">
    <property type="entry name" value="CONSERVED PROTEIN"/>
    <property type="match status" value="1"/>
</dbReference>
<organism evidence="3 4">
    <name type="scientific">Klenkia terrae</name>
    <dbReference type="NCBI Taxonomy" id="1052259"/>
    <lineage>
        <taxon>Bacteria</taxon>
        <taxon>Bacillati</taxon>
        <taxon>Actinomycetota</taxon>
        <taxon>Actinomycetes</taxon>
        <taxon>Geodermatophilales</taxon>
        <taxon>Geodermatophilaceae</taxon>
        <taxon>Klenkia</taxon>
    </lineage>
</organism>
<keyword evidence="3" id="KW-0413">Isomerase</keyword>
<evidence type="ECO:0000313" key="4">
    <source>
        <dbReference type="Proteomes" id="UP001373496"/>
    </source>
</evidence>
<dbReference type="Pfam" id="PF11716">
    <property type="entry name" value="MDMPI_N"/>
    <property type="match status" value="1"/>
</dbReference>
<proteinExistence type="predicted"/>
<protein>
    <submittedName>
        <fullName evidence="3">Maleylpyruvate isomerase family mycothiol-dependent enzyme</fullName>
    </submittedName>
</protein>
<keyword evidence="4" id="KW-1185">Reference proteome</keyword>